<sequence length="120" mass="14343">MVDKLIYWLGSSKDDVSDFPEEARRKAGFQLRAVQRRLRPTDFKPMPAVGKGVEEIRIHTEDSYRIFYVARFEEAVYVLHAFQKKTQKTSRQDIQIGQQRYKQMLQYRQQQEDKQSNEGR</sequence>
<dbReference type="AlphaFoldDB" id="A0A6N8G6B2"/>
<evidence type="ECO:0000313" key="1">
    <source>
        <dbReference type="EMBL" id="MUL39427.1"/>
    </source>
</evidence>
<evidence type="ECO:0008006" key="3">
    <source>
        <dbReference type="Google" id="ProtNLM"/>
    </source>
</evidence>
<dbReference type="InterPro" id="IPR009241">
    <property type="entry name" value="HigB-like"/>
</dbReference>
<evidence type="ECO:0000313" key="2">
    <source>
        <dbReference type="Proteomes" id="UP000441797"/>
    </source>
</evidence>
<comment type="caution">
    <text evidence="1">The sequence shown here is derived from an EMBL/GenBank/DDBJ whole genome shotgun (WGS) entry which is preliminary data.</text>
</comment>
<protein>
    <recommendedName>
        <fullName evidence="3">Addiction module toxin RelE</fullName>
    </recommendedName>
</protein>
<reference evidence="1 2" key="1">
    <citation type="journal article" date="2019" name="Front. Microbiol.">
        <title>Genomic Features for Desiccation Tolerance and Sugar Biosynthesis in the Extremophile Gloeocapsopsis sp. UTEX B3054.</title>
        <authorList>
            <person name="Urrejola C."/>
            <person name="Alcorta J."/>
            <person name="Salas L."/>
            <person name="Vasquez M."/>
            <person name="Polz M.F."/>
            <person name="Vicuna R."/>
            <person name="Diez B."/>
        </authorList>
    </citation>
    <scope>NUCLEOTIDE SEQUENCE [LARGE SCALE GENOMIC DNA]</scope>
    <source>
        <strain evidence="1 2">1H9</strain>
    </source>
</reference>
<name>A0A6N8G6B2_9CHRO</name>
<dbReference type="Proteomes" id="UP000441797">
    <property type="component" value="Unassembled WGS sequence"/>
</dbReference>
<proteinExistence type="predicted"/>
<dbReference type="Pfam" id="PF05973">
    <property type="entry name" value="Gp49"/>
    <property type="match status" value="1"/>
</dbReference>
<accession>A0A6N8G6B2</accession>
<organism evidence="1 2">
    <name type="scientific">Gloeocapsopsis dulcis AAB1 = 1H9</name>
    <dbReference type="NCBI Taxonomy" id="1433147"/>
    <lineage>
        <taxon>Bacteria</taxon>
        <taxon>Bacillati</taxon>
        <taxon>Cyanobacteriota</taxon>
        <taxon>Cyanophyceae</taxon>
        <taxon>Oscillatoriophycideae</taxon>
        <taxon>Chroococcales</taxon>
        <taxon>Chroococcaceae</taxon>
        <taxon>Gloeocapsopsis</taxon>
        <taxon>Gloeocapsopsis dulcis</taxon>
    </lineage>
</organism>
<gene>
    <name evidence="1" type="ORF">BWI75_24930</name>
</gene>
<dbReference type="RefSeq" id="WP_105222472.1">
    <property type="nucleotide sequence ID" value="NZ_CAWNSU010000018.1"/>
</dbReference>
<dbReference type="EMBL" id="NAPY01000081">
    <property type="protein sequence ID" value="MUL39427.1"/>
    <property type="molecule type" value="Genomic_DNA"/>
</dbReference>
<keyword evidence="2" id="KW-1185">Reference proteome</keyword>
<dbReference type="OrthoDB" id="9797093at2"/>